<feature type="compositionally biased region" description="Pro residues" evidence="3">
    <location>
        <begin position="95"/>
        <end position="105"/>
    </location>
</feature>
<accession>A0A8H5J0C9</accession>
<dbReference type="GO" id="GO:0005634">
    <property type="term" value="C:nucleus"/>
    <property type="evidence" value="ECO:0007669"/>
    <property type="project" value="UniProtKB-SubCell"/>
</dbReference>
<gene>
    <name evidence="5" type="ORF">FNAPI_8842</name>
</gene>
<dbReference type="AlphaFoldDB" id="A0A8H5J0C9"/>
<comment type="caution">
    <text evidence="5">The sequence shown here is derived from an EMBL/GenBank/DDBJ whole genome shotgun (WGS) entry which is preliminary data.</text>
</comment>
<dbReference type="PROSITE" id="PS51257">
    <property type="entry name" value="PROKAR_LIPOPROTEIN"/>
    <property type="match status" value="1"/>
</dbReference>
<dbReference type="Proteomes" id="UP000574317">
    <property type="component" value="Unassembled WGS sequence"/>
</dbReference>
<evidence type="ECO:0000256" key="2">
    <source>
        <dbReference type="ARBA" id="ARBA00023242"/>
    </source>
</evidence>
<dbReference type="InterPro" id="IPR036864">
    <property type="entry name" value="Zn2-C6_fun-type_DNA-bd_sf"/>
</dbReference>
<keyword evidence="2" id="KW-0539">Nucleus</keyword>
<dbReference type="PANTHER" id="PTHR37534">
    <property type="entry name" value="TRANSCRIPTIONAL ACTIVATOR PROTEIN UGA3"/>
    <property type="match status" value="1"/>
</dbReference>
<dbReference type="PANTHER" id="PTHR37534:SF20">
    <property type="entry name" value="PRO1A C6 ZINK-FINGER PROTEIN"/>
    <property type="match status" value="1"/>
</dbReference>
<dbReference type="CDD" id="cd00067">
    <property type="entry name" value="GAL4"/>
    <property type="match status" value="1"/>
</dbReference>
<dbReference type="PROSITE" id="PS00463">
    <property type="entry name" value="ZN2_CY6_FUNGAL_1"/>
    <property type="match status" value="1"/>
</dbReference>
<evidence type="ECO:0000256" key="3">
    <source>
        <dbReference type="SAM" id="MobiDB-lite"/>
    </source>
</evidence>
<dbReference type="EMBL" id="JAAOAO010000344">
    <property type="protein sequence ID" value="KAF5546484.1"/>
    <property type="molecule type" value="Genomic_DNA"/>
</dbReference>
<evidence type="ECO:0000256" key="1">
    <source>
        <dbReference type="ARBA" id="ARBA00004123"/>
    </source>
</evidence>
<sequence>MRKNGSCWICRLRHKKCDEIQPTCGNCVALGLACHFSDAKPEWMNSEEQKRQMSQRLKAQVKRNARNKRGRQMIQKITHQLDNEEIPRVEESASPPVPPPGPTPPGITISESVDDTTPASWPSNIDSDNSLSTDNRANDILNTVDLPLRDNPEHFLFGNTFRERLKLDLDGEEDLRFLMTYKDYVFPLLHPFYHTSLFEGGHNWLLVAAFRNPESRQLIVSLVTYFFSVVPLVPGAGYTLCASFAWEQVQKQSEQAFKGMQHRVEMLGTTANLWERTHLFGDIMLLLEFETMTQYSQAWRPHLDAAVILFKQALDSPEIKHVVWRVTFDPTQMSAEQANRVNCSDVNLFSSTQVALRFFTAKIILADIVSSSAMERVPSLIDYHEKLMSGQSETSLNMKDVTGCENWVFLSIAEAVALNAWKKETKMKGNFSFMTLVQKAGKILEKLDRGLAMLNDEAHRAQETTHQRGEIFAEFTLLRTMRPPHDAYYAITRVWANAARLYLTVVLSGWHPEMSEVVDLVSANLKLLESLTMPSWLMTVAWPFCVTGCLASESHETVIEHIFSRTKPLSNVGGLIEAMKIIRKTWTQRGALNQEWNLAACFRSSDDIPLLV</sequence>
<dbReference type="PROSITE" id="PS50048">
    <property type="entry name" value="ZN2_CY6_FUNGAL_2"/>
    <property type="match status" value="1"/>
</dbReference>
<dbReference type="SUPFAM" id="SSF57701">
    <property type="entry name" value="Zn2/Cys6 DNA-binding domain"/>
    <property type="match status" value="1"/>
</dbReference>
<dbReference type="Pfam" id="PF11951">
    <property type="entry name" value="Fungal_trans_2"/>
    <property type="match status" value="1"/>
</dbReference>
<evidence type="ECO:0000313" key="6">
    <source>
        <dbReference type="Proteomes" id="UP000574317"/>
    </source>
</evidence>
<feature type="domain" description="Zn(2)-C6 fungal-type" evidence="4">
    <location>
        <begin position="6"/>
        <end position="36"/>
    </location>
</feature>
<dbReference type="Gene3D" id="4.10.240.10">
    <property type="entry name" value="Zn(2)-C6 fungal-type DNA-binding domain"/>
    <property type="match status" value="1"/>
</dbReference>
<feature type="compositionally biased region" description="Basic and acidic residues" evidence="3">
    <location>
        <begin position="81"/>
        <end position="91"/>
    </location>
</feature>
<reference evidence="5 6" key="1">
    <citation type="submission" date="2020-05" db="EMBL/GenBank/DDBJ databases">
        <title>Identification and distribution of gene clusters putatively required for synthesis of sphingolipid metabolism inhibitors in phylogenetically diverse species of the filamentous fungus Fusarium.</title>
        <authorList>
            <person name="Kim H.-S."/>
            <person name="Busman M."/>
            <person name="Brown D.W."/>
            <person name="Divon H."/>
            <person name="Uhlig S."/>
            <person name="Proctor R.H."/>
        </authorList>
    </citation>
    <scope>NUCLEOTIDE SEQUENCE [LARGE SCALE GENOMIC DNA]</scope>
    <source>
        <strain evidence="5 6">NRRL 25196</strain>
    </source>
</reference>
<evidence type="ECO:0000259" key="4">
    <source>
        <dbReference type="PROSITE" id="PS50048"/>
    </source>
</evidence>
<dbReference type="InterPro" id="IPR001138">
    <property type="entry name" value="Zn2Cys6_DnaBD"/>
</dbReference>
<dbReference type="GO" id="GO:0000981">
    <property type="term" value="F:DNA-binding transcription factor activity, RNA polymerase II-specific"/>
    <property type="evidence" value="ECO:0007669"/>
    <property type="project" value="InterPro"/>
</dbReference>
<name>A0A8H5J0C9_9HYPO</name>
<organism evidence="5 6">
    <name type="scientific">Fusarium napiforme</name>
    <dbReference type="NCBI Taxonomy" id="42672"/>
    <lineage>
        <taxon>Eukaryota</taxon>
        <taxon>Fungi</taxon>
        <taxon>Dikarya</taxon>
        <taxon>Ascomycota</taxon>
        <taxon>Pezizomycotina</taxon>
        <taxon>Sordariomycetes</taxon>
        <taxon>Hypocreomycetidae</taxon>
        <taxon>Hypocreales</taxon>
        <taxon>Nectriaceae</taxon>
        <taxon>Fusarium</taxon>
        <taxon>Fusarium fujikuroi species complex</taxon>
    </lineage>
</organism>
<feature type="compositionally biased region" description="Polar residues" evidence="3">
    <location>
        <begin position="115"/>
        <end position="134"/>
    </location>
</feature>
<dbReference type="Pfam" id="PF00172">
    <property type="entry name" value="Zn_clus"/>
    <property type="match status" value="1"/>
</dbReference>
<dbReference type="GO" id="GO:0008270">
    <property type="term" value="F:zinc ion binding"/>
    <property type="evidence" value="ECO:0007669"/>
    <property type="project" value="InterPro"/>
</dbReference>
<keyword evidence="6" id="KW-1185">Reference proteome</keyword>
<proteinExistence type="predicted"/>
<feature type="region of interest" description="Disordered" evidence="3">
    <location>
        <begin position="81"/>
        <end position="134"/>
    </location>
</feature>
<dbReference type="SMART" id="SM00066">
    <property type="entry name" value="GAL4"/>
    <property type="match status" value="1"/>
</dbReference>
<protein>
    <submittedName>
        <fullName evidence="5">Transcriptional regulatory UME6</fullName>
    </submittedName>
</protein>
<comment type="subcellular location">
    <subcellularLocation>
        <location evidence="1">Nucleus</location>
    </subcellularLocation>
</comment>
<dbReference type="InterPro" id="IPR021858">
    <property type="entry name" value="Fun_TF"/>
</dbReference>
<evidence type="ECO:0000313" key="5">
    <source>
        <dbReference type="EMBL" id="KAF5546484.1"/>
    </source>
</evidence>